<dbReference type="InterPro" id="IPR036942">
    <property type="entry name" value="Beta-barrel_TonB_sf"/>
</dbReference>
<reference evidence="15 16" key="1">
    <citation type="submission" date="2018-11" db="EMBL/GenBank/DDBJ databases">
        <authorList>
            <person name="Criscuolo A."/>
        </authorList>
    </citation>
    <scope>NUCLEOTIDE SEQUENCE [LARGE SCALE GENOMIC DNA]</scope>
    <source>
        <strain evidence="15">ACIP111625</strain>
    </source>
</reference>
<dbReference type="GO" id="GO:0044718">
    <property type="term" value="P:siderophore transmembrane transport"/>
    <property type="evidence" value="ECO:0007669"/>
    <property type="project" value="TreeGrafter"/>
</dbReference>
<evidence type="ECO:0000256" key="11">
    <source>
        <dbReference type="RuleBase" id="RU003357"/>
    </source>
</evidence>
<dbReference type="EMBL" id="UXAW01000074">
    <property type="protein sequence ID" value="VDC30096.1"/>
    <property type="molecule type" value="Genomic_DNA"/>
</dbReference>
<dbReference type="Pfam" id="PF00593">
    <property type="entry name" value="TonB_dep_Rec_b-barrel"/>
    <property type="match status" value="1"/>
</dbReference>
<dbReference type="PROSITE" id="PS52016">
    <property type="entry name" value="TONB_DEPENDENT_REC_3"/>
    <property type="match status" value="1"/>
</dbReference>
<evidence type="ECO:0000256" key="7">
    <source>
        <dbReference type="ARBA" id="ARBA00023077"/>
    </source>
</evidence>
<comment type="subcellular location">
    <subcellularLocation>
        <location evidence="1 10">Cell outer membrane</location>
        <topology evidence="1 10">Multi-pass membrane protein</topology>
    </subcellularLocation>
</comment>
<protein>
    <submittedName>
        <fullName evidence="15">Vitamin B12 transporter BtuB</fullName>
    </submittedName>
</protein>
<evidence type="ECO:0000256" key="3">
    <source>
        <dbReference type="ARBA" id="ARBA00022452"/>
    </source>
</evidence>
<dbReference type="InterPro" id="IPR012910">
    <property type="entry name" value="Plug_dom"/>
</dbReference>
<feature type="chain" id="PRO_5018218939" evidence="12">
    <location>
        <begin position="22"/>
        <end position="627"/>
    </location>
</feature>
<evidence type="ECO:0000313" key="16">
    <source>
        <dbReference type="Proteomes" id="UP000277498"/>
    </source>
</evidence>
<evidence type="ECO:0000313" key="15">
    <source>
        <dbReference type="EMBL" id="VDC30096.1"/>
    </source>
</evidence>
<dbReference type="InterPro" id="IPR037066">
    <property type="entry name" value="Plug_dom_sf"/>
</dbReference>
<accession>A0A3P5XGQ6</accession>
<keyword evidence="8 10" id="KW-0472">Membrane</keyword>
<dbReference type="PANTHER" id="PTHR30069:SF53">
    <property type="entry name" value="COLICIN I RECEPTOR-RELATED"/>
    <property type="match status" value="1"/>
</dbReference>
<dbReference type="OrthoDB" id="9760333at2"/>
<dbReference type="CDD" id="cd01347">
    <property type="entry name" value="ligand_gated_channel"/>
    <property type="match status" value="1"/>
</dbReference>
<keyword evidence="9 10" id="KW-0998">Cell outer membrane</keyword>
<evidence type="ECO:0000256" key="4">
    <source>
        <dbReference type="ARBA" id="ARBA00022692"/>
    </source>
</evidence>
<evidence type="ECO:0000256" key="12">
    <source>
        <dbReference type="SAM" id="SignalP"/>
    </source>
</evidence>
<dbReference type="InterPro" id="IPR039426">
    <property type="entry name" value="TonB-dep_rcpt-like"/>
</dbReference>
<feature type="signal peptide" evidence="12">
    <location>
        <begin position="1"/>
        <end position="21"/>
    </location>
</feature>
<keyword evidence="2 10" id="KW-0813">Transport</keyword>
<dbReference type="Gene3D" id="2.40.170.20">
    <property type="entry name" value="TonB-dependent receptor, beta-barrel domain"/>
    <property type="match status" value="1"/>
</dbReference>
<keyword evidence="5 12" id="KW-0732">Signal</keyword>
<dbReference type="SUPFAM" id="SSF56935">
    <property type="entry name" value="Porins"/>
    <property type="match status" value="1"/>
</dbReference>
<dbReference type="Pfam" id="PF07715">
    <property type="entry name" value="Plug"/>
    <property type="match status" value="1"/>
</dbReference>
<keyword evidence="16" id="KW-1185">Reference proteome</keyword>
<evidence type="ECO:0000256" key="2">
    <source>
        <dbReference type="ARBA" id="ARBA00022448"/>
    </source>
</evidence>
<keyword evidence="6" id="KW-0406">Ion transport</keyword>
<feature type="domain" description="TonB-dependent receptor plug" evidence="14">
    <location>
        <begin position="46"/>
        <end position="144"/>
    </location>
</feature>
<evidence type="ECO:0000256" key="1">
    <source>
        <dbReference type="ARBA" id="ARBA00004571"/>
    </source>
</evidence>
<dbReference type="PANTHER" id="PTHR30069">
    <property type="entry name" value="TONB-DEPENDENT OUTER MEMBRANE RECEPTOR"/>
    <property type="match status" value="1"/>
</dbReference>
<comment type="similarity">
    <text evidence="10 11">Belongs to the TonB-dependent receptor family.</text>
</comment>
<proteinExistence type="inferred from homology"/>
<dbReference type="RefSeq" id="WP_124087177.1">
    <property type="nucleotide sequence ID" value="NZ_UXAW01000074.1"/>
</dbReference>
<name>A0A3P5XGQ6_9RHOB</name>
<dbReference type="Gene3D" id="2.170.130.10">
    <property type="entry name" value="TonB-dependent receptor, plug domain"/>
    <property type="match status" value="1"/>
</dbReference>
<evidence type="ECO:0000256" key="9">
    <source>
        <dbReference type="ARBA" id="ARBA00023237"/>
    </source>
</evidence>
<gene>
    <name evidence="15" type="primary">btuB_1</name>
    <name evidence="15" type="ORF">XINFAN_02428</name>
</gene>
<evidence type="ECO:0000256" key="5">
    <source>
        <dbReference type="ARBA" id="ARBA00022729"/>
    </source>
</evidence>
<feature type="domain" description="TonB-dependent receptor-like beta-barrel" evidence="13">
    <location>
        <begin position="179"/>
        <end position="601"/>
    </location>
</feature>
<organism evidence="15 16">
    <name type="scientific">Pseudogemmobacter humi</name>
    <dbReference type="NCBI Taxonomy" id="2483812"/>
    <lineage>
        <taxon>Bacteria</taxon>
        <taxon>Pseudomonadati</taxon>
        <taxon>Pseudomonadota</taxon>
        <taxon>Alphaproteobacteria</taxon>
        <taxon>Rhodobacterales</taxon>
        <taxon>Paracoccaceae</taxon>
        <taxon>Pseudogemmobacter</taxon>
    </lineage>
</organism>
<evidence type="ECO:0000259" key="14">
    <source>
        <dbReference type="Pfam" id="PF07715"/>
    </source>
</evidence>
<sequence>MRSSSLSVLALSLVLPSVSLAQESVDLGTIWLQGGFSPIEQARYGRAFSVITADEIEARGITSVQDALRAIPGVAVNGSGRSFTQIRIRGGEGNHTLILVDGVPAAGGADEYGLSGFDAADIERIEVLRGPQSVYFGSNASSGVINIITKRAAGPGYGGKLEAGNGHFANAWFSVGNERGGVRLSWTDSKDKGVDESGDDGERDFIDRQTLRLNGNWQASEQLSFTLGLTGIREHYAYDATPWTATSAAGYVQDDPNLFAWKREQVFSLGARFEGADGRVVHELNLSQTVNKSRRAQTAPWGKGTTEVLRYRAMIGLDGQATTADHLLNVLVERREDDHSSAPAYQRDRTSAALEYRGTLENGLSLQAGLRYDDNTMFEDFTGWNLAASYPVHDQVRLHGSIGRASVDPSYGELFSDSIYVLGNPGLKPEENRGIDLGVEFTSADGRGRVDVTAFYEVLYDEITYAAGISPPLLPGGAPRGGYYNQDGKSRRKGVEVSGTWEASEQLSFGVNYTWLRATNPDGSVEVRRPKHELAVQATWRTRDDRFSVTGDIRRVAGNYDDQWWTGGSTGQKLPDYTVVNLSARYRLTDQVDLTARVLNVFDENYSDVWGYRAQDRAVWLGVKANF</sequence>
<keyword evidence="7 11" id="KW-0798">TonB box</keyword>
<evidence type="ECO:0000256" key="8">
    <source>
        <dbReference type="ARBA" id="ARBA00023136"/>
    </source>
</evidence>
<dbReference type="Proteomes" id="UP000277498">
    <property type="component" value="Unassembled WGS sequence"/>
</dbReference>
<dbReference type="GO" id="GO:0015344">
    <property type="term" value="F:siderophore uptake transmembrane transporter activity"/>
    <property type="evidence" value="ECO:0007669"/>
    <property type="project" value="TreeGrafter"/>
</dbReference>
<evidence type="ECO:0000259" key="13">
    <source>
        <dbReference type="Pfam" id="PF00593"/>
    </source>
</evidence>
<keyword evidence="4 10" id="KW-0812">Transmembrane</keyword>
<dbReference type="AlphaFoldDB" id="A0A3P5XGQ6"/>
<dbReference type="InterPro" id="IPR000531">
    <property type="entry name" value="Beta-barrel_TonB"/>
</dbReference>
<keyword evidence="3 10" id="KW-1134">Transmembrane beta strand</keyword>
<evidence type="ECO:0000256" key="10">
    <source>
        <dbReference type="PROSITE-ProRule" id="PRU01360"/>
    </source>
</evidence>
<dbReference type="GO" id="GO:0009279">
    <property type="term" value="C:cell outer membrane"/>
    <property type="evidence" value="ECO:0007669"/>
    <property type="project" value="UniProtKB-SubCell"/>
</dbReference>
<evidence type="ECO:0000256" key="6">
    <source>
        <dbReference type="ARBA" id="ARBA00023065"/>
    </source>
</evidence>